<dbReference type="Gene3D" id="3.30.70.260">
    <property type="match status" value="1"/>
</dbReference>
<evidence type="ECO:0000256" key="2">
    <source>
        <dbReference type="ARBA" id="ARBA00004929"/>
    </source>
</evidence>
<protein>
    <submittedName>
        <fullName evidence="9">Arogenate dehydratase/prephenate dehydratase</fullName>
    </submittedName>
</protein>
<proteinExistence type="predicted"/>
<gene>
    <name evidence="9" type="ORF">A3770_04p33080</name>
</gene>
<evidence type="ECO:0000256" key="5">
    <source>
        <dbReference type="ARBA" id="ARBA00023222"/>
    </source>
</evidence>
<dbReference type="GO" id="GO:0009094">
    <property type="term" value="P:L-phenylalanine biosynthetic process"/>
    <property type="evidence" value="ECO:0007669"/>
    <property type="project" value="UniProtKB-UniPathway"/>
</dbReference>
<organism evidence="9 10">
    <name type="scientific">Chloropicon primus</name>
    <dbReference type="NCBI Taxonomy" id="1764295"/>
    <lineage>
        <taxon>Eukaryota</taxon>
        <taxon>Viridiplantae</taxon>
        <taxon>Chlorophyta</taxon>
        <taxon>Chloropicophyceae</taxon>
        <taxon>Chloropicales</taxon>
        <taxon>Chloropicaceae</taxon>
        <taxon>Chloropicon</taxon>
    </lineage>
</organism>
<dbReference type="SUPFAM" id="SSF55021">
    <property type="entry name" value="ACT-like"/>
    <property type="match status" value="1"/>
</dbReference>
<evidence type="ECO:0000256" key="4">
    <source>
        <dbReference type="ARBA" id="ARBA00023141"/>
    </source>
</evidence>
<reference evidence="9 10" key="1">
    <citation type="submission" date="2018-07" db="EMBL/GenBank/DDBJ databases">
        <title>The complete nuclear genome of the prasinophyte Chloropicon primus (CCMP1205).</title>
        <authorList>
            <person name="Pombert J.-F."/>
            <person name="Otis C."/>
            <person name="Turmel M."/>
            <person name="Lemieux C."/>
        </authorList>
    </citation>
    <scope>NUCLEOTIDE SEQUENCE [LARGE SCALE GENOMIC DNA]</scope>
    <source>
        <strain evidence="9 10">CCMP1205</strain>
    </source>
</reference>
<dbReference type="PROSITE" id="PS00858">
    <property type="entry name" value="PREPHENATE_DEHYDR_2"/>
    <property type="match status" value="1"/>
</dbReference>
<feature type="domain" description="ACT" evidence="8">
    <location>
        <begin position="229"/>
        <end position="315"/>
    </location>
</feature>
<dbReference type="Gene3D" id="3.40.190.10">
    <property type="entry name" value="Periplasmic binding protein-like II"/>
    <property type="match status" value="2"/>
</dbReference>
<dbReference type="Proteomes" id="UP000316726">
    <property type="component" value="Chromosome 4"/>
</dbReference>
<evidence type="ECO:0000256" key="3">
    <source>
        <dbReference type="ARBA" id="ARBA00022605"/>
    </source>
</evidence>
<dbReference type="PANTHER" id="PTHR21022:SF19">
    <property type="entry name" value="PREPHENATE DEHYDRATASE-RELATED"/>
    <property type="match status" value="1"/>
</dbReference>
<evidence type="ECO:0000313" key="9">
    <source>
        <dbReference type="EMBL" id="QDZ20790.1"/>
    </source>
</evidence>
<keyword evidence="5" id="KW-0584">Phenylalanine biosynthesis</keyword>
<dbReference type="InterPro" id="IPR045865">
    <property type="entry name" value="ACT-like_dom_sf"/>
</dbReference>
<dbReference type="GO" id="GO:0004664">
    <property type="term" value="F:prephenate dehydratase activity"/>
    <property type="evidence" value="ECO:0007669"/>
    <property type="project" value="InterPro"/>
</dbReference>
<accession>A0A5B8MNB0</accession>
<dbReference type="OrthoDB" id="2414662at2759"/>
<dbReference type="CDD" id="cd04905">
    <property type="entry name" value="ACT_CM-PDT"/>
    <property type="match status" value="1"/>
</dbReference>
<sequence length="326" mass="35851">MRDGTPRAASSGCTPTRKDLEVEAFKSSFNSRWIDVPRVSYHGAPGAFSALAAKALLPDCEPVACDTLELVTASVTQWRSDLAIVPIQNTLEGTLHELQDQLVSCGLHIVGEVNIPVIHCLVALPGVNRGDIKRVLSHPVALAQCSTLLKDLGVVREAVFDTAFSAKRIKDEMLMDCAGIASKEAAEHFGLEVLSEDVHDKERGVNVQRYLLLAREPCEYDSASTYKTSLVFTLGEGSGQLFKALSVFALREMNITKIESRPLRANPLLETGDATQFNYIFYLDFIGHVSETKCKQAMRHLQELTPFFKVLGSYPVASEAFKYWGA</sequence>
<dbReference type="CDD" id="cd13631">
    <property type="entry name" value="PBP2_Ct-PDT_like"/>
    <property type="match status" value="1"/>
</dbReference>
<dbReference type="GO" id="GO:0009507">
    <property type="term" value="C:chloroplast"/>
    <property type="evidence" value="ECO:0007669"/>
    <property type="project" value="TreeGrafter"/>
</dbReference>
<dbReference type="PANTHER" id="PTHR21022">
    <property type="entry name" value="PREPHENATE DEHYDRATASE P PROTEIN"/>
    <property type="match status" value="1"/>
</dbReference>
<keyword evidence="10" id="KW-1185">Reference proteome</keyword>
<dbReference type="STRING" id="1764295.A0A5B8MNB0"/>
<dbReference type="UniPathway" id="UPA00121">
    <property type="reaction ID" value="UER00344"/>
</dbReference>
<evidence type="ECO:0000313" key="10">
    <source>
        <dbReference type="Proteomes" id="UP000316726"/>
    </source>
</evidence>
<feature type="domain" description="Prephenate dehydratase" evidence="7">
    <location>
        <begin position="38"/>
        <end position="215"/>
    </location>
</feature>
<evidence type="ECO:0000256" key="6">
    <source>
        <dbReference type="ARBA" id="ARBA00023239"/>
    </source>
</evidence>
<dbReference type="EMBL" id="CP031037">
    <property type="protein sequence ID" value="QDZ20790.1"/>
    <property type="molecule type" value="Genomic_DNA"/>
</dbReference>
<name>A0A5B8MNB0_9CHLO</name>
<dbReference type="PIRSF" id="PIRSF001500">
    <property type="entry name" value="Chor_mut_pdt_Ppr"/>
    <property type="match status" value="1"/>
</dbReference>
<keyword evidence="4" id="KW-0057">Aromatic amino acid biosynthesis</keyword>
<evidence type="ECO:0000256" key="1">
    <source>
        <dbReference type="ARBA" id="ARBA00004741"/>
    </source>
</evidence>
<dbReference type="InterPro" id="IPR001086">
    <property type="entry name" value="Preph_deHydtase"/>
</dbReference>
<keyword evidence="6" id="KW-0456">Lyase</keyword>
<evidence type="ECO:0000259" key="7">
    <source>
        <dbReference type="PROSITE" id="PS51171"/>
    </source>
</evidence>
<dbReference type="PROSITE" id="PS51171">
    <property type="entry name" value="PREPHENATE_DEHYDR_3"/>
    <property type="match status" value="1"/>
</dbReference>
<keyword evidence="3" id="KW-0028">Amino-acid biosynthesis</keyword>
<dbReference type="InterPro" id="IPR008242">
    <property type="entry name" value="Chor_mutase/pphenate_deHydtase"/>
</dbReference>
<dbReference type="GO" id="GO:0047769">
    <property type="term" value="F:arogenate dehydratase activity"/>
    <property type="evidence" value="ECO:0007669"/>
    <property type="project" value="UniProtKB-ARBA"/>
</dbReference>
<dbReference type="PROSITE" id="PS51671">
    <property type="entry name" value="ACT"/>
    <property type="match status" value="1"/>
</dbReference>
<dbReference type="InterPro" id="IPR018528">
    <property type="entry name" value="Preph_deHydtase_CS"/>
</dbReference>
<dbReference type="InterPro" id="IPR002912">
    <property type="entry name" value="ACT_dom"/>
</dbReference>
<comment type="pathway">
    <text evidence="2">Amino-acid biosynthesis; L-phenylalanine biosynthesis; L-phenylalanine from L-arogenate: step 1/1.</text>
</comment>
<dbReference type="AlphaFoldDB" id="A0A5B8MNB0"/>
<dbReference type="SUPFAM" id="SSF53850">
    <property type="entry name" value="Periplasmic binding protein-like II"/>
    <property type="match status" value="1"/>
</dbReference>
<comment type="pathway">
    <text evidence="1">Amino-acid biosynthesis; L-phenylalanine biosynthesis; phenylpyruvate from prephenate: step 1/1.</text>
</comment>
<evidence type="ECO:0000259" key="8">
    <source>
        <dbReference type="PROSITE" id="PS51671"/>
    </source>
</evidence>
<dbReference type="Pfam" id="PF00800">
    <property type="entry name" value="PDT"/>
    <property type="match status" value="1"/>
</dbReference>